<dbReference type="CDD" id="cd06543">
    <property type="entry name" value="GH18_PF-ChiA-like"/>
    <property type="match status" value="1"/>
</dbReference>
<organism evidence="1 2">
    <name type="scientific">Streptomyces spirodelae</name>
    <dbReference type="NCBI Taxonomy" id="2812904"/>
    <lineage>
        <taxon>Bacteria</taxon>
        <taxon>Bacillati</taxon>
        <taxon>Actinomycetota</taxon>
        <taxon>Actinomycetes</taxon>
        <taxon>Kitasatosporales</taxon>
        <taxon>Streptomycetaceae</taxon>
        <taxon>Streptomyces</taxon>
    </lineage>
</organism>
<dbReference type="SUPFAM" id="SSF51445">
    <property type="entry name" value="(Trans)glycosidases"/>
    <property type="match status" value="1"/>
</dbReference>
<dbReference type="EMBL" id="JAFFZN010000002">
    <property type="protein sequence ID" value="MBO8184504.1"/>
    <property type="molecule type" value="Genomic_DNA"/>
</dbReference>
<accession>A0ABS3WMZ9</accession>
<keyword evidence="2" id="KW-1185">Reference proteome</keyword>
<name>A0ABS3WMZ9_9ACTN</name>
<reference evidence="1 2" key="1">
    <citation type="submission" date="2021-02" db="EMBL/GenBank/DDBJ databases">
        <title>Streptomyces spirodelae sp. nov., isolated from duckweed.</title>
        <authorList>
            <person name="Saimee Y."/>
            <person name="Duangmal K."/>
        </authorList>
    </citation>
    <scope>NUCLEOTIDE SEQUENCE [LARGE SCALE GENOMIC DNA]</scope>
    <source>
        <strain evidence="1 2">DW4-2</strain>
    </source>
</reference>
<evidence type="ECO:0000313" key="1">
    <source>
        <dbReference type="EMBL" id="MBO8184504.1"/>
    </source>
</evidence>
<dbReference type="PANTHER" id="PTHR42976:SF1">
    <property type="entry name" value="GH18 DOMAIN-CONTAINING PROTEIN-RELATED"/>
    <property type="match status" value="1"/>
</dbReference>
<dbReference type="PANTHER" id="PTHR42976">
    <property type="entry name" value="BIFUNCTIONAL CHITINASE/LYSOZYME-RELATED"/>
    <property type="match status" value="1"/>
</dbReference>
<dbReference type="Proteomes" id="UP001518976">
    <property type="component" value="Unassembled WGS sequence"/>
</dbReference>
<sequence>MRARRRVARVVGVWLVLVGLAGAGVGGGNAQARGWGPAVEPYLSLGWGDPPDPAAVLRKTGVGGFTFAFMLSAGGCEPRWDGERPLTGGTDERAVRAVRAAGGEPVVSFGGGTGRKLEQDCPDAAALAGAYEKVIRAYRLRAIDVDIEMRAYDSAGSRRKTVGALKRVKAAHPGLTIHVTLPSERGGPDARLIGAAARAGLEPDSWTIMPFAFGSGPATAGSAQQHARREDMGRTTVRAAEGLAARLREAYGYSRTRAYAHSGISTMNGITGHQEVITVEDFRLIAWYAHTRGLARLAFWSVNRDRPCGELPYPAEDRCSGVPQQPWEFTRALTEPWRWV</sequence>
<dbReference type="RefSeq" id="WP_209263313.1">
    <property type="nucleotide sequence ID" value="NZ_JAFFZN010000002.1"/>
</dbReference>
<proteinExistence type="predicted"/>
<comment type="caution">
    <text evidence="1">The sequence shown here is derived from an EMBL/GenBank/DDBJ whole genome shotgun (WGS) entry which is preliminary data.</text>
</comment>
<evidence type="ECO:0000313" key="2">
    <source>
        <dbReference type="Proteomes" id="UP001518976"/>
    </source>
</evidence>
<protein>
    <submittedName>
        <fullName evidence="1">Chitinase</fullName>
    </submittedName>
</protein>
<dbReference type="InterPro" id="IPR052750">
    <property type="entry name" value="GH18_Chitinase"/>
</dbReference>
<dbReference type="Gene3D" id="3.20.20.80">
    <property type="entry name" value="Glycosidases"/>
    <property type="match status" value="1"/>
</dbReference>
<dbReference type="InterPro" id="IPR017853">
    <property type="entry name" value="GH"/>
</dbReference>
<gene>
    <name evidence="1" type="ORF">JW592_03285</name>
</gene>